<comment type="caution">
    <text evidence="1">The sequence shown here is derived from an EMBL/GenBank/DDBJ whole genome shotgun (WGS) entry which is preliminary data.</text>
</comment>
<dbReference type="Pfam" id="PF00106">
    <property type="entry name" value="adh_short"/>
    <property type="match status" value="1"/>
</dbReference>
<dbReference type="InterPro" id="IPR036291">
    <property type="entry name" value="NAD(P)-bd_dom_sf"/>
</dbReference>
<dbReference type="OrthoDB" id="9876299at2759"/>
<dbReference type="PRINTS" id="PR00081">
    <property type="entry name" value="GDHRDH"/>
</dbReference>
<dbReference type="Proteomes" id="UP000034164">
    <property type="component" value="Unassembled WGS sequence"/>
</dbReference>
<dbReference type="AlphaFoldDB" id="A0A0G2I1Q5"/>
<evidence type="ECO:0000313" key="1">
    <source>
        <dbReference type="EMBL" id="KKZ64517.1"/>
    </source>
</evidence>
<dbReference type="SUPFAM" id="SSF51735">
    <property type="entry name" value="NAD(P)-binding Rossmann-fold domains"/>
    <property type="match status" value="1"/>
</dbReference>
<sequence length="246" mass="27304">MEPSQTWLIVGASRGIGLEFVHQILANGHRVVATVRSSSAALDAFAQEAPDRAKLLTCDVSSNESITKFIDQFVQTGERKIDYVVINAGILEYPNVNSNWRRTFDHFAHHLHTNTVGPIIVAQKLLRLTEVSIGTIAFMSSDSGSTQRFLDFEDGFSAYAASKAALNQALRHMAEELKRKARKTIILALHPGEVATDMGKIEIGWDLDGGQITAEVSVLAMIDVIQSKNIKDTGTFWTWENEEYPW</sequence>
<dbReference type="InterPro" id="IPR052184">
    <property type="entry name" value="SDR_enzymes"/>
</dbReference>
<evidence type="ECO:0008006" key="3">
    <source>
        <dbReference type="Google" id="ProtNLM"/>
    </source>
</evidence>
<organism evidence="1 2">
    <name type="scientific">[Emmonsia] crescens</name>
    <dbReference type="NCBI Taxonomy" id="73230"/>
    <lineage>
        <taxon>Eukaryota</taxon>
        <taxon>Fungi</taxon>
        <taxon>Dikarya</taxon>
        <taxon>Ascomycota</taxon>
        <taxon>Pezizomycotina</taxon>
        <taxon>Eurotiomycetes</taxon>
        <taxon>Eurotiomycetidae</taxon>
        <taxon>Onygenales</taxon>
        <taxon>Ajellomycetaceae</taxon>
        <taxon>Emergomyces</taxon>
    </lineage>
</organism>
<proteinExistence type="predicted"/>
<gene>
    <name evidence="1" type="ORF">EMCG_01396</name>
</gene>
<reference evidence="2" key="1">
    <citation type="journal article" date="2015" name="PLoS Genet.">
        <title>The dynamic genome and transcriptome of the human fungal pathogen Blastomyces and close relative Emmonsia.</title>
        <authorList>
            <person name="Munoz J.F."/>
            <person name="Gauthier G.M."/>
            <person name="Desjardins C.A."/>
            <person name="Gallo J.E."/>
            <person name="Holder J."/>
            <person name="Sullivan T.D."/>
            <person name="Marty A.J."/>
            <person name="Carmen J.C."/>
            <person name="Chen Z."/>
            <person name="Ding L."/>
            <person name="Gujja S."/>
            <person name="Magrini V."/>
            <person name="Misas E."/>
            <person name="Mitreva M."/>
            <person name="Priest M."/>
            <person name="Saif S."/>
            <person name="Whiston E.A."/>
            <person name="Young S."/>
            <person name="Zeng Q."/>
            <person name="Goldman W.E."/>
            <person name="Mardis E.R."/>
            <person name="Taylor J.W."/>
            <person name="McEwen J.G."/>
            <person name="Clay O.K."/>
            <person name="Klein B.S."/>
            <person name="Cuomo C.A."/>
        </authorList>
    </citation>
    <scope>NUCLEOTIDE SEQUENCE [LARGE SCALE GENOMIC DNA]</scope>
    <source>
        <strain evidence="2">UAMH 3008</strain>
    </source>
</reference>
<accession>A0A0G2I1Q5</accession>
<evidence type="ECO:0000313" key="2">
    <source>
        <dbReference type="Proteomes" id="UP000034164"/>
    </source>
</evidence>
<dbReference type="GO" id="GO:0016616">
    <property type="term" value="F:oxidoreductase activity, acting on the CH-OH group of donors, NAD or NADP as acceptor"/>
    <property type="evidence" value="ECO:0007669"/>
    <property type="project" value="TreeGrafter"/>
</dbReference>
<dbReference type="Gene3D" id="3.40.50.720">
    <property type="entry name" value="NAD(P)-binding Rossmann-like Domain"/>
    <property type="match status" value="1"/>
</dbReference>
<dbReference type="VEuPathDB" id="FungiDB:EMCG_01396"/>
<protein>
    <recommendedName>
        <fullName evidence="3">Oxidoreductase</fullName>
    </recommendedName>
</protein>
<dbReference type="InterPro" id="IPR002347">
    <property type="entry name" value="SDR_fam"/>
</dbReference>
<dbReference type="PANTHER" id="PTHR45458">
    <property type="entry name" value="SHORT-CHAIN DEHYDROGENASE/REDUCTASE SDR"/>
    <property type="match status" value="1"/>
</dbReference>
<dbReference type="PANTHER" id="PTHR45458:SF1">
    <property type="entry name" value="SHORT CHAIN DEHYDROGENASE"/>
    <property type="match status" value="1"/>
</dbReference>
<dbReference type="EMBL" id="LCZI01000780">
    <property type="protein sequence ID" value="KKZ64517.1"/>
    <property type="molecule type" value="Genomic_DNA"/>
</dbReference>
<name>A0A0G2I1Q5_9EURO</name>